<feature type="non-terminal residue" evidence="8">
    <location>
        <position position="226"/>
    </location>
</feature>
<keyword evidence="9" id="KW-1185">Reference proteome</keyword>
<dbReference type="EMBL" id="WJQU01000004">
    <property type="protein sequence ID" value="KAJ6636356.1"/>
    <property type="molecule type" value="Genomic_DNA"/>
</dbReference>
<dbReference type="PROSITE" id="PS50172">
    <property type="entry name" value="BRCT"/>
    <property type="match status" value="1"/>
</dbReference>
<evidence type="ECO:0000256" key="3">
    <source>
        <dbReference type="ARBA" id="ARBA00023242"/>
    </source>
</evidence>
<dbReference type="GO" id="GO:0044666">
    <property type="term" value="C:MLL3/4 complex"/>
    <property type="evidence" value="ECO:0007669"/>
    <property type="project" value="TreeGrafter"/>
</dbReference>
<dbReference type="PANTHER" id="PTHR23196">
    <property type="entry name" value="PAX TRANSCRIPTION ACTIVATION DOMAIN INTERACTING PROTEIN"/>
    <property type="match status" value="1"/>
</dbReference>
<evidence type="ECO:0000256" key="2">
    <source>
        <dbReference type="ARBA" id="ARBA00022763"/>
    </source>
</evidence>
<comment type="caution">
    <text evidence="8">The sequence shown here is derived from an EMBL/GenBank/DDBJ whole genome shotgun (WGS) entry which is preliminary data.</text>
</comment>
<name>A0A9Q0RXR8_9DIPT</name>
<dbReference type="AlphaFoldDB" id="A0A9Q0RXR8"/>
<evidence type="ECO:0000313" key="9">
    <source>
        <dbReference type="Proteomes" id="UP001151699"/>
    </source>
</evidence>
<reference evidence="8" key="1">
    <citation type="submission" date="2022-07" db="EMBL/GenBank/DDBJ databases">
        <authorList>
            <person name="Trinca V."/>
            <person name="Uliana J.V.C."/>
            <person name="Torres T.T."/>
            <person name="Ward R.J."/>
            <person name="Monesi N."/>
        </authorList>
    </citation>
    <scope>NUCLEOTIDE SEQUENCE</scope>
    <source>
        <strain evidence="8">HSMRA1968</strain>
        <tissue evidence="8">Whole embryos</tissue>
    </source>
</reference>
<comment type="subcellular location">
    <subcellularLocation>
        <location evidence="1">Nucleus</location>
    </subcellularLocation>
</comment>
<dbReference type="OrthoDB" id="342264at2759"/>
<evidence type="ECO:0000313" key="8">
    <source>
        <dbReference type="EMBL" id="KAJ6636356.1"/>
    </source>
</evidence>
<sequence length="226" mass="25669">GEERVRIKNMVDEAGAMLTTYLSRHNTVLICKKPEGPKYKRAKEWNIPVVNTAWLSDILLGNLSGMSQFETAKYQQYNITGPFRIDYGLVPHLMTAWKSPINLTQESHERVKRHASEPPTEPKAKKPRTIPPLEEIPDEIQCNWKPDADKVPKVVFSQVDNIEGLKRAVTTLGGEVVENPAEATHLVVTRLFALQMTIPMNLVKKKVKIQILRRKINSNREVEVGL</sequence>
<dbReference type="InterPro" id="IPR001357">
    <property type="entry name" value="BRCT_dom"/>
</dbReference>
<gene>
    <name evidence="8" type="primary">paxip1_1</name>
    <name evidence="8" type="ORF">Bhyg_14944</name>
</gene>
<dbReference type="GO" id="GO:0006974">
    <property type="term" value="P:DNA damage response"/>
    <property type="evidence" value="ECO:0007669"/>
    <property type="project" value="UniProtKB-KW"/>
</dbReference>
<keyword evidence="3" id="KW-0539">Nucleus</keyword>
<evidence type="ECO:0000256" key="5">
    <source>
        <dbReference type="ARBA" id="ARBA00030146"/>
    </source>
</evidence>
<dbReference type="InterPro" id="IPR036420">
    <property type="entry name" value="BRCT_dom_sf"/>
</dbReference>
<dbReference type="PANTHER" id="PTHR23196:SF1">
    <property type="entry name" value="PAX-INTERACTING PROTEIN 1"/>
    <property type="match status" value="1"/>
</dbReference>
<dbReference type="Proteomes" id="UP001151699">
    <property type="component" value="Chromosome C"/>
</dbReference>
<keyword evidence="2" id="KW-0227">DNA damage</keyword>
<feature type="domain" description="BRCT" evidence="7">
    <location>
        <begin position="1"/>
        <end position="59"/>
    </location>
</feature>
<feature type="compositionally biased region" description="Basic and acidic residues" evidence="6">
    <location>
        <begin position="106"/>
        <end position="124"/>
    </location>
</feature>
<evidence type="ECO:0000256" key="6">
    <source>
        <dbReference type="SAM" id="MobiDB-lite"/>
    </source>
</evidence>
<dbReference type="SUPFAM" id="SSF52113">
    <property type="entry name" value="BRCT domain"/>
    <property type="match status" value="1"/>
</dbReference>
<dbReference type="Pfam" id="PF12738">
    <property type="entry name" value="PTCB-BRCT"/>
    <property type="match status" value="1"/>
</dbReference>
<protein>
    <recommendedName>
        <fullName evidence="4">PAX-interacting protein 1</fullName>
    </recommendedName>
    <alternativeName>
        <fullName evidence="5">PAX transactivation activation domain-interacting protein</fullName>
    </alternativeName>
</protein>
<evidence type="ECO:0000256" key="4">
    <source>
        <dbReference type="ARBA" id="ARBA00023858"/>
    </source>
</evidence>
<dbReference type="InterPro" id="IPR051579">
    <property type="entry name" value="DDR_Transcriptional_Reg"/>
</dbReference>
<feature type="region of interest" description="Disordered" evidence="6">
    <location>
        <begin position="105"/>
        <end position="131"/>
    </location>
</feature>
<organism evidence="8 9">
    <name type="scientific">Pseudolycoriella hygida</name>
    <dbReference type="NCBI Taxonomy" id="35572"/>
    <lineage>
        <taxon>Eukaryota</taxon>
        <taxon>Metazoa</taxon>
        <taxon>Ecdysozoa</taxon>
        <taxon>Arthropoda</taxon>
        <taxon>Hexapoda</taxon>
        <taxon>Insecta</taxon>
        <taxon>Pterygota</taxon>
        <taxon>Neoptera</taxon>
        <taxon>Endopterygota</taxon>
        <taxon>Diptera</taxon>
        <taxon>Nematocera</taxon>
        <taxon>Sciaroidea</taxon>
        <taxon>Sciaridae</taxon>
        <taxon>Pseudolycoriella</taxon>
    </lineage>
</organism>
<evidence type="ECO:0000256" key="1">
    <source>
        <dbReference type="ARBA" id="ARBA00004123"/>
    </source>
</evidence>
<evidence type="ECO:0000259" key="7">
    <source>
        <dbReference type="PROSITE" id="PS50172"/>
    </source>
</evidence>
<dbReference type="Gene3D" id="3.40.50.10190">
    <property type="entry name" value="BRCT domain"/>
    <property type="match status" value="2"/>
</dbReference>
<proteinExistence type="predicted"/>
<accession>A0A9Q0RXR8</accession>